<dbReference type="Proteomes" id="UP000231469">
    <property type="component" value="Unassembled WGS sequence"/>
</dbReference>
<sequence length="80" mass="9152">MNENQEKILENISKKLNILISLSLRNLLQESSFPSKRKKGKGELANYLANFGIDVEDIAEILDSPIQSIRTLLTPKRRKK</sequence>
<dbReference type="EMBL" id="PFPS01000004">
    <property type="protein sequence ID" value="PJA02563.1"/>
    <property type="molecule type" value="Genomic_DNA"/>
</dbReference>
<evidence type="ECO:0000313" key="2">
    <source>
        <dbReference type="Proteomes" id="UP000231469"/>
    </source>
</evidence>
<organism evidence="1 2">
    <name type="scientific">bacterium (Candidatus Gribaldobacteria) CG_4_10_14_0_2_um_filter_36_18</name>
    <dbReference type="NCBI Taxonomy" id="2014264"/>
    <lineage>
        <taxon>Bacteria</taxon>
        <taxon>Candidatus Gribaldobacteria</taxon>
    </lineage>
</organism>
<evidence type="ECO:0000313" key="1">
    <source>
        <dbReference type="EMBL" id="PJA02563.1"/>
    </source>
</evidence>
<dbReference type="AlphaFoldDB" id="A0A2M7VLA6"/>
<gene>
    <name evidence="1" type="ORF">COX73_00055</name>
</gene>
<protein>
    <submittedName>
        <fullName evidence="1">Uncharacterized protein</fullName>
    </submittedName>
</protein>
<reference evidence="2" key="1">
    <citation type="submission" date="2017-09" db="EMBL/GenBank/DDBJ databases">
        <title>Depth-based differentiation of microbial function through sediment-hosted aquifers and enrichment of novel symbionts in the deep terrestrial subsurface.</title>
        <authorList>
            <person name="Probst A.J."/>
            <person name="Ladd B."/>
            <person name="Jarett J.K."/>
            <person name="Geller-Mcgrath D.E."/>
            <person name="Sieber C.M.K."/>
            <person name="Emerson J.B."/>
            <person name="Anantharaman K."/>
            <person name="Thomas B.C."/>
            <person name="Malmstrom R."/>
            <person name="Stieglmeier M."/>
            <person name="Klingl A."/>
            <person name="Woyke T."/>
            <person name="Ryan C.M."/>
            <person name="Banfield J.F."/>
        </authorList>
    </citation>
    <scope>NUCLEOTIDE SEQUENCE [LARGE SCALE GENOMIC DNA]</scope>
</reference>
<accession>A0A2M7VLA6</accession>
<name>A0A2M7VLA6_9BACT</name>
<proteinExistence type="predicted"/>
<comment type="caution">
    <text evidence="1">The sequence shown here is derived from an EMBL/GenBank/DDBJ whole genome shotgun (WGS) entry which is preliminary data.</text>
</comment>